<dbReference type="PANTHER" id="PTHR38693">
    <property type="entry name" value="UBIQUINONE BIOSYNTHESIS PROTEIN UBIJ"/>
    <property type="match status" value="1"/>
</dbReference>
<evidence type="ECO:0000256" key="2">
    <source>
        <dbReference type="SAM" id="Coils"/>
    </source>
</evidence>
<comment type="function">
    <text evidence="1">Required for ubiquinone (coenzyme Q) biosynthesis. Binds hydrophobic ubiquinone biosynthetic intermediates via its SCP2 domain and is essential for the stability of the Ubi complex. May constitute a docking platform where Ubi enzymes assemble and access their SCP2-bound polyprenyl substrates.</text>
</comment>
<dbReference type="SUPFAM" id="SSF55718">
    <property type="entry name" value="SCP-like"/>
    <property type="match status" value="1"/>
</dbReference>
<keyword evidence="1" id="KW-0963">Cytoplasm</keyword>
<evidence type="ECO:0000256" key="1">
    <source>
        <dbReference type="HAMAP-Rule" id="MF_02215"/>
    </source>
</evidence>
<evidence type="ECO:0000313" key="5">
    <source>
        <dbReference type="Proteomes" id="UP001500021"/>
    </source>
</evidence>
<keyword evidence="5" id="KW-1185">Reference proteome</keyword>
<sequence>MSQISQQLLLPQVLSAVIEYIVNKALSLSTNKVALNTLNESTLTVHLAELKFPLSFSVCSNLQASQSEHKSIIVGSTTERSDCTIYTSIQTLKKINAEQQITQLIKAGELDVEGDIKIAQQFATIAQQLDIDWQSEIAKHIGDVPTHKAVQFGNKITKKMKATNKSVESDIVEYLVHEKRLIVTKGQLSQFNQSVIATAQQVNTLSERMEKLEKTLASANNDAPVK</sequence>
<feature type="coiled-coil region" evidence="2">
    <location>
        <begin position="195"/>
        <end position="222"/>
    </location>
</feature>
<reference evidence="5" key="1">
    <citation type="journal article" date="2019" name="Int. J. Syst. Evol. Microbiol.">
        <title>The Global Catalogue of Microorganisms (GCM) 10K type strain sequencing project: providing services to taxonomists for standard genome sequencing and annotation.</title>
        <authorList>
            <consortium name="The Broad Institute Genomics Platform"/>
            <consortium name="The Broad Institute Genome Sequencing Center for Infectious Disease"/>
            <person name="Wu L."/>
            <person name="Ma J."/>
        </authorList>
    </citation>
    <scope>NUCLEOTIDE SEQUENCE [LARGE SCALE GENOMIC DNA]</scope>
    <source>
        <strain evidence="5">JCM 15608</strain>
    </source>
</reference>
<feature type="domain" description="SCP2" evidence="3">
    <location>
        <begin position="25"/>
        <end position="126"/>
    </location>
</feature>
<dbReference type="InterPro" id="IPR036527">
    <property type="entry name" value="SCP2_sterol-bd_dom_sf"/>
</dbReference>
<dbReference type="InterPro" id="IPR003033">
    <property type="entry name" value="SCP2_sterol-bd_dom"/>
</dbReference>
<dbReference type="RefSeq" id="WP_343819020.1">
    <property type="nucleotide sequence ID" value="NZ_BAAAFA010000015.1"/>
</dbReference>
<protein>
    <recommendedName>
        <fullName evidence="1">Ubiquinone biosynthesis accessory factor UbiJ</fullName>
    </recommendedName>
</protein>
<dbReference type="InterPro" id="IPR038989">
    <property type="entry name" value="UbiJ"/>
</dbReference>
<accession>A0ABP3WLI4</accession>
<comment type="pathway">
    <text evidence="1">Cofactor biosynthesis; ubiquinone biosynthesis.</text>
</comment>
<comment type="subcellular location">
    <subcellularLocation>
        <location evidence="1">Cytoplasm</location>
    </subcellularLocation>
</comment>
<keyword evidence="2" id="KW-0175">Coiled coil</keyword>
<organism evidence="4 5">
    <name type="scientific">Colwellia asteriadis</name>
    <dbReference type="NCBI Taxonomy" id="517723"/>
    <lineage>
        <taxon>Bacteria</taxon>
        <taxon>Pseudomonadati</taxon>
        <taxon>Pseudomonadota</taxon>
        <taxon>Gammaproteobacteria</taxon>
        <taxon>Alteromonadales</taxon>
        <taxon>Colwelliaceae</taxon>
        <taxon>Colwellia</taxon>
    </lineage>
</organism>
<comment type="caution">
    <text evidence="4">The sequence shown here is derived from an EMBL/GenBank/DDBJ whole genome shotgun (WGS) entry which is preliminary data.</text>
</comment>
<dbReference type="Pfam" id="PF02036">
    <property type="entry name" value="SCP2"/>
    <property type="match status" value="1"/>
</dbReference>
<keyword evidence="1" id="KW-0831">Ubiquinone biosynthesis</keyword>
<dbReference type="PANTHER" id="PTHR38693:SF1">
    <property type="entry name" value="UBIQUINONE BIOSYNTHESIS ACCESSORY FACTOR UBIJ"/>
    <property type="match status" value="1"/>
</dbReference>
<comment type="similarity">
    <text evidence="1">Belongs to the UbiJ family.</text>
</comment>
<gene>
    <name evidence="1" type="primary">ubiJ</name>
    <name evidence="4" type="ORF">GCM10009111_34070</name>
</gene>
<name>A0ABP3WLI4_9GAMM</name>
<evidence type="ECO:0000313" key="4">
    <source>
        <dbReference type="EMBL" id="GAA0823823.1"/>
    </source>
</evidence>
<dbReference type="EMBL" id="BAAAFA010000015">
    <property type="protein sequence ID" value="GAA0823823.1"/>
    <property type="molecule type" value="Genomic_DNA"/>
</dbReference>
<dbReference type="Proteomes" id="UP001500021">
    <property type="component" value="Unassembled WGS sequence"/>
</dbReference>
<proteinExistence type="inferred from homology"/>
<evidence type="ECO:0000259" key="3">
    <source>
        <dbReference type="Pfam" id="PF02036"/>
    </source>
</evidence>
<dbReference type="HAMAP" id="MF_02215">
    <property type="entry name" value="UbiJ"/>
    <property type="match status" value="1"/>
</dbReference>